<dbReference type="Gene3D" id="3.90.980.10">
    <property type="entry name" value="DNA primase, catalytic core, N-terminal domain"/>
    <property type="match status" value="1"/>
</dbReference>
<dbReference type="SUPFAM" id="SSF57783">
    <property type="entry name" value="Zinc beta-ribbon"/>
    <property type="match status" value="1"/>
</dbReference>
<evidence type="ECO:0000256" key="6">
    <source>
        <dbReference type="ARBA" id="ARBA00022723"/>
    </source>
</evidence>
<dbReference type="Gene3D" id="1.10.860.10">
    <property type="entry name" value="DNAb Helicase, Chain A"/>
    <property type="match status" value="1"/>
</dbReference>
<dbReference type="FunFam" id="3.40.1360.10:FF:000002">
    <property type="entry name" value="DNA primase"/>
    <property type="match status" value="1"/>
</dbReference>
<comment type="function">
    <text evidence="12 13">RNA polymerase that catalyzes the synthesis of short RNA molecules used as primers for DNA polymerase during DNA replication.</text>
</comment>
<dbReference type="PANTHER" id="PTHR30313">
    <property type="entry name" value="DNA PRIMASE"/>
    <property type="match status" value="1"/>
</dbReference>
<dbReference type="FunFam" id="3.90.580.10:FF:000001">
    <property type="entry name" value="DNA primase"/>
    <property type="match status" value="1"/>
</dbReference>
<dbReference type="PANTHER" id="PTHR30313:SF2">
    <property type="entry name" value="DNA PRIMASE"/>
    <property type="match status" value="1"/>
</dbReference>
<dbReference type="FunFam" id="3.90.980.10:FF:000001">
    <property type="entry name" value="DNA primase"/>
    <property type="match status" value="1"/>
</dbReference>
<keyword evidence="7 12" id="KW-0863">Zinc-finger</keyword>
<dbReference type="InterPro" id="IPR037068">
    <property type="entry name" value="DNA_primase_core_N_sf"/>
</dbReference>
<dbReference type="InterPro" id="IPR013264">
    <property type="entry name" value="DNAG_N"/>
</dbReference>
<dbReference type="InterPro" id="IPR013173">
    <property type="entry name" value="DNA_primase_DnaG_DnaB-bd_dom"/>
</dbReference>
<dbReference type="Pfam" id="PF08278">
    <property type="entry name" value="DnaG_DnaB_bind"/>
    <property type="match status" value="1"/>
</dbReference>
<gene>
    <name evidence="12" type="primary">dnaG</name>
    <name evidence="17" type="ORF">D0544_16205</name>
</gene>
<dbReference type="EMBL" id="QWEZ01000002">
    <property type="protein sequence ID" value="RRJ83359.1"/>
    <property type="molecule type" value="Genomic_DNA"/>
</dbReference>
<evidence type="ECO:0000256" key="5">
    <source>
        <dbReference type="ARBA" id="ARBA00022705"/>
    </source>
</evidence>
<evidence type="ECO:0000256" key="4">
    <source>
        <dbReference type="ARBA" id="ARBA00022695"/>
    </source>
</evidence>
<dbReference type="InterPro" id="IPR006295">
    <property type="entry name" value="DNA_primase_DnaG"/>
</dbReference>
<keyword evidence="10 12" id="KW-0238">DNA-binding</keyword>
<comment type="cofactor">
    <cofactor evidence="12 13 14">
        <name>Zn(2+)</name>
        <dbReference type="ChEBI" id="CHEBI:29105"/>
    </cofactor>
    <text evidence="12 13 14">Binds 1 zinc ion per monomer.</text>
</comment>
<dbReference type="Gene3D" id="3.40.1360.10">
    <property type="match status" value="1"/>
</dbReference>
<evidence type="ECO:0000259" key="16">
    <source>
        <dbReference type="PROSITE" id="PS50880"/>
    </source>
</evidence>
<dbReference type="GO" id="GO:0003899">
    <property type="term" value="F:DNA-directed RNA polymerase activity"/>
    <property type="evidence" value="ECO:0007669"/>
    <property type="project" value="UniProtKB-UniRule"/>
</dbReference>
<evidence type="ECO:0000256" key="9">
    <source>
        <dbReference type="ARBA" id="ARBA00022842"/>
    </source>
</evidence>
<comment type="subunit">
    <text evidence="12">Monomer. Interacts with DnaB.</text>
</comment>
<keyword evidence="3 12" id="KW-0808">Transferase</keyword>
<keyword evidence="8 12" id="KW-0862">Zinc</keyword>
<evidence type="ECO:0000256" key="7">
    <source>
        <dbReference type="ARBA" id="ARBA00022771"/>
    </source>
</evidence>
<dbReference type="InterPro" id="IPR030846">
    <property type="entry name" value="DnaG_bac"/>
</dbReference>
<comment type="caution">
    <text evidence="17">The sequence shown here is derived from an EMBL/GenBank/DDBJ whole genome shotgun (WGS) entry which is preliminary data.</text>
</comment>
<name>A0A3P3VNS4_9GAMM</name>
<dbReference type="InterPro" id="IPR034151">
    <property type="entry name" value="TOPRIM_DnaG_bac"/>
</dbReference>
<keyword evidence="18" id="KW-1185">Reference proteome</keyword>
<dbReference type="SUPFAM" id="SSF56731">
    <property type="entry name" value="DNA primase core"/>
    <property type="match status" value="1"/>
</dbReference>
<evidence type="ECO:0000256" key="13">
    <source>
        <dbReference type="PIRNR" id="PIRNR002811"/>
    </source>
</evidence>
<dbReference type="GO" id="GO:0003677">
    <property type="term" value="F:DNA binding"/>
    <property type="evidence" value="ECO:0007669"/>
    <property type="project" value="UniProtKB-KW"/>
</dbReference>
<dbReference type="InterPro" id="IPR036977">
    <property type="entry name" value="DNA_primase_Znf_CHC2"/>
</dbReference>
<evidence type="ECO:0000256" key="11">
    <source>
        <dbReference type="ARBA" id="ARBA00023163"/>
    </source>
</evidence>
<evidence type="ECO:0000313" key="17">
    <source>
        <dbReference type="EMBL" id="RRJ83359.1"/>
    </source>
</evidence>
<keyword evidence="11 12" id="KW-0804">Transcription</keyword>
<evidence type="ECO:0000256" key="12">
    <source>
        <dbReference type="HAMAP-Rule" id="MF_00974"/>
    </source>
</evidence>
<comment type="domain">
    <text evidence="12">Contains an N-terminal zinc-binding domain, a central core domain that contains the primase activity, and a C-terminal DnaB-binding domain.</text>
</comment>
<accession>A0A3P3VNS4</accession>
<dbReference type="Gene3D" id="3.90.580.10">
    <property type="entry name" value="Zinc finger, CHC2-type domain"/>
    <property type="match status" value="1"/>
</dbReference>
<dbReference type="GO" id="GO:0005737">
    <property type="term" value="C:cytoplasm"/>
    <property type="evidence" value="ECO:0007669"/>
    <property type="project" value="TreeGrafter"/>
</dbReference>
<dbReference type="Pfam" id="PF13662">
    <property type="entry name" value="Toprim_4"/>
    <property type="match status" value="1"/>
</dbReference>
<keyword evidence="4 12" id="KW-0548">Nucleotidyltransferase</keyword>
<dbReference type="RefSeq" id="WP_125017979.1">
    <property type="nucleotide sequence ID" value="NZ_QWEZ01000002.1"/>
</dbReference>
<keyword evidence="6 12" id="KW-0479">Metal-binding</keyword>
<evidence type="ECO:0000256" key="2">
    <source>
        <dbReference type="ARBA" id="ARBA00022515"/>
    </source>
</evidence>
<dbReference type="InterPro" id="IPR016136">
    <property type="entry name" value="DNA_helicase_N/primase_C"/>
</dbReference>
<feature type="domain" description="Toprim" evidence="16">
    <location>
        <begin position="261"/>
        <end position="343"/>
    </location>
</feature>
<dbReference type="CDD" id="cd03364">
    <property type="entry name" value="TOPRIM_DnaG_primases"/>
    <property type="match status" value="1"/>
</dbReference>
<organism evidence="17 18">
    <name type="scientific">Aestuariirhabdus litorea</name>
    <dbReference type="NCBI Taxonomy" id="2528527"/>
    <lineage>
        <taxon>Bacteria</taxon>
        <taxon>Pseudomonadati</taxon>
        <taxon>Pseudomonadota</taxon>
        <taxon>Gammaproteobacteria</taxon>
        <taxon>Oceanospirillales</taxon>
        <taxon>Aestuariirhabdaceae</taxon>
        <taxon>Aestuariirhabdus</taxon>
    </lineage>
</organism>
<dbReference type="Gene3D" id="1.20.50.20">
    <property type="entry name" value="DnaG, RNA polymerase domain, helical bundle"/>
    <property type="match status" value="1"/>
</dbReference>
<dbReference type="PROSITE" id="PS50880">
    <property type="entry name" value="TOPRIM"/>
    <property type="match status" value="1"/>
</dbReference>
<feature type="zinc finger region" description="CHC2-type" evidence="12 14">
    <location>
        <begin position="40"/>
        <end position="64"/>
    </location>
</feature>
<feature type="region of interest" description="Disordered" evidence="15">
    <location>
        <begin position="436"/>
        <end position="467"/>
    </location>
</feature>
<evidence type="ECO:0000256" key="8">
    <source>
        <dbReference type="ARBA" id="ARBA00022833"/>
    </source>
</evidence>
<evidence type="ECO:0000256" key="1">
    <source>
        <dbReference type="ARBA" id="ARBA00022478"/>
    </source>
</evidence>
<dbReference type="Pfam" id="PF08275">
    <property type="entry name" value="DNAG_N"/>
    <property type="match status" value="1"/>
</dbReference>
<keyword evidence="5 12" id="KW-0235">DNA replication</keyword>
<dbReference type="HAMAP" id="MF_00974">
    <property type="entry name" value="DNA_primase_DnaG"/>
    <property type="match status" value="1"/>
</dbReference>
<protein>
    <recommendedName>
        <fullName evidence="12 13">DNA primase</fullName>
        <ecNumber evidence="12">2.7.7.101</ecNumber>
    </recommendedName>
</protein>
<keyword evidence="2 12" id="KW-0639">Primosome</keyword>
<dbReference type="Pfam" id="PF10410">
    <property type="entry name" value="DnaB_bind"/>
    <property type="match status" value="1"/>
</dbReference>
<evidence type="ECO:0000256" key="15">
    <source>
        <dbReference type="SAM" id="MobiDB-lite"/>
    </source>
</evidence>
<proteinExistence type="inferred from homology"/>
<dbReference type="AlphaFoldDB" id="A0A3P3VNS4"/>
<dbReference type="SMART" id="SM00766">
    <property type="entry name" value="DnaG_DnaB_bind"/>
    <property type="match status" value="1"/>
</dbReference>
<evidence type="ECO:0000256" key="10">
    <source>
        <dbReference type="ARBA" id="ARBA00023125"/>
    </source>
</evidence>
<evidence type="ECO:0000313" key="18">
    <source>
        <dbReference type="Proteomes" id="UP000280792"/>
    </source>
</evidence>
<reference evidence="17 18" key="2">
    <citation type="submission" date="2018-12" db="EMBL/GenBank/DDBJ databases">
        <title>Simiduia agarivorans gen. nov., sp. nov., a marine, agarolytic bacterium isolated from shallow coastal water from Keelung, Taiwan.</title>
        <authorList>
            <person name="Shieh W.Y."/>
        </authorList>
    </citation>
    <scope>NUCLEOTIDE SEQUENCE [LARGE SCALE GENOMIC DNA]</scope>
    <source>
        <strain evidence="17 18">GTF-13</strain>
    </source>
</reference>
<comment type="similarity">
    <text evidence="12 13">Belongs to the DnaG primase family.</text>
</comment>
<evidence type="ECO:0000256" key="14">
    <source>
        <dbReference type="PIRSR" id="PIRSR002811-1"/>
    </source>
</evidence>
<keyword evidence="9" id="KW-0460">Magnesium</keyword>
<keyword evidence="1 12" id="KW-0240">DNA-directed RNA polymerase</keyword>
<dbReference type="SUPFAM" id="SSF117023">
    <property type="entry name" value="DNA primase DnaG, C-terminal domain"/>
    <property type="match status" value="1"/>
</dbReference>
<dbReference type="GO" id="GO:0000428">
    <property type="term" value="C:DNA-directed RNA polymerase complex"/>
    <property type="evidence" value="ECO:0007669"/>
    <property type="project" value="UniProtKB-KW"/>
</dbReference>
<dbReference type="GO" id="GO:1990077">
    <property type="term" value="C:primosome complex"/>
    <property type="evidence" value="ECO:0007669"/>
    <property type="project" value="UniProtKB-KW"/>
</dbReference>
<dbReference type="EC" id="2.7.7.101" evidence="12"/>
<dbReference type="Proteomes" id="UP000280792">
    <property type="component" value="Unassembled WGS sequence"/>
</dbReference>
<dbReference type="PIRSF" id="PIRSF002811">
    <property type="entry name" value="DnaG"/>
    <property type="match status" value="1"/>
</dbReference>
<dbReference type="GO" id="GO:0006269">
    <property type="term" value="P:DNA replication, synthesis of primer"/>
    <property type="evidence" value="ECO:0007669"/>
    <property type="project" value="UniProtKB-UniRule"/>
</dbReference>
<dbReference type="InterPro" id="IPR019475">
    <property type="entry name" value="DNA_primase_DnaB-bd"/>
</dbReference>
<dbReference type="SMART" id="SM00400">
    <property type="entry name" value="ZnF_CHCC"/>
    <property type="match status" value="1"/>
</dbReference>
<dbReference type="InterPro" id="IPR050219">
    <property type="entry name" value="DnaG_primase"/>
</dbReference>
<dbReference type="SMART" id="SM00493">
    <property type="entry name" value="TOPRIM"/>
    <property type="match status" value="1"/>
</dbReference>
<sequence>MAGLIPQPFIDDLLARTDIVDVVSARLKLKKSGKNHSALCPFHQEKSPSFSVNADKQFYYCFGCGAAGNAIGFVMEFDRLDFPEAVEELANKLGLEVPRDTSSGNSPEQKQRFTRIFDLLESASQYFQQQLREHEARPRAVNYLKQRKLSGAIARQFGIGYAPPGWDNLLQALKTPEQGEAELLEVGLLVENEEKGTRYDRFRDRIIFPIRDPRGRTIGFGGRVLGDDKPKYLNSPETPVFHKGQELYGLYEARQANRQLQQLLVVEGYMDVVALAQHGIHNAVATLGTATTADHIQRLFKLVPEIIFCFDGDAAGRKAAWRALESCLSLMDDGRQCRFLFLPEGEDPDSLVQKEGANGLRARIQDQALPLDRFLFEHLSQDLDLDSPAGSAQLTKLAIPLLQQLPVGTFRSLMQRRLANLTGLEAQELRERIDEAPVTTTAEARPAQRPPQSETPAHFSRAPFNNQPRQRHEVSLGILKPTQQALFLLLRYPQIVHKTPAIDALELSQDAAIHTLLRVIKSLQSHPQPSLGALLGELYATELLEEVLAPAHRNPELPTEDPATLYAEIMRRIDAQARQNHNHQRMNKLVSDNQGALTSDEKQTLKELIRAKRESLN</sequence>
<dbReference type="Pfam" id="PF01807">
    <property type="entry name" value="Zn_ribbon_DnaG"/>
    <property type="match status" value="1"/>
</dbReference>
<dbReference type="GO" id="GO:0008270">
    <property type="term" value="F:zinc ion binding"/>
    <property type="evidence" value="ECO:0007669"/>
    <property type="project" value="UniProtKB-UniRule"/>
</dbReference>
<dbReference type="InterPro" id="IPR002694">
    <property type="entry name" value="Znf_CHC2"/>
</dbReference>
<dbReference type="NCBIfam" id="TIGR01391">
    <property type="entry name" value="dnaG"/>
    <property type="match status" value="1"/>
</dbReference>
<comment type="catalytic activity">
    <reaction evidence="12">
        <text>ssDNA + n NTP = ssDNA/pppN(pN)n-1 hybrid + (n-1) diphosphate.</text>
        <dbReference type="EC" id="2.7.7.101"/>
    </reaction>
</comment>
<reference evidence="17 18" key="1">
    <citation type="submission" date="2018-08" db="EMBL/GenBank/DDBJ databases">
        <authorList>
            <person name="Khan S.A."/>
        </authorList>
    </citation>
    <scope>NUCLEOTIDE SEQUENCE [LARGE SCALE GENOMIC DNA]</scope>
    <source>
        <strain evidence="17 18">GTF-13</strain>
    </source>
</reference>
<evidence type="ECO:0000256" key="3">
    <source>
        <dbReference type="ARBA" id="ARBA00022679"/>
    </source>
</evidence>
<dbReference type="InterPro" id="IPR006171">
    <property type="entry name" value="TOPRIM_dom"/>
</dbReference>